<organism evidence="3 4">
    <name type="scientific">Levilactobacillus bambusae</name>
    <dbReference type="NCBI Taxonomy" id="2024736"/>
    <lineage>
        <taxon>Bacteria</taxon>
        <taxon>Bacillati</taxon>
        <taxon>Bacillota</taxon>
        <taxon>Bacilli</taxon>
        <taxon>Lactobacillales</taxon>
        <taxon>Lactobacillaceae</taxon>
        <taxon>Levilactobacillus</taxon>
    </lineage>
</organism>
<dbReference type="Proteomes" id="UP000245080">
    <property type="component" value="Unassembled WGS sequence"/>
</dbReference>
<evidence type="ECO:0000256" key="1">
    <source>
        <dbReference type="SAM" id="MobiDB-lite"/>
    </source>
</evidence>
<name>A0A2V1N0Z9_9LACO</name>
<feature type="chain" id="PRO_5038448916" description="DUF4352 domain-containing protein" evidence="2">
    <location>
        <begin position="27"/>
        <end position="244"/>
    </location>
</feature>
<dbReference type="EMBL" id="QCXQ01000001">
    <property type="protein sequence ID" value="PWG00693.1"/>
    <property type="molecule type" value="Genomic_DNA"/>
</dbReference>
<feature type="signal peptide" evidence="2">
    <location>
        <begin position="1"/>
        <end position="26"/>
    </location>
</feature>
<feature type="compositionally biased region" description="Low complexity" evidence="1">
    <location>
        <begin position="48"/>
        <end position="64"/>
    </location>
</feature>
<gene>
    <name evidence="3" type="ORF">DCM90_00520</name>
</gene>
<reference evidence="3 4" key="1">
    <citation type="journal article" date="2018" name="Int. J. Syst. Evol. Microbiol.">
        <title>Lactobacillus bambusae sp. nov., isolated from a traditional fermented Ma-bamboo shoots of Taiwan.</title>
        <authorList>
            <person name="Wang L.-T."/>
        </authorList>
    </citation>
    <scope>NUCLEOTIDE SEQUENCE [LARGE SCALE GENOMIC DNA]</scope>
    <source>
        <strain evidence="3 4">BS-W1</strain>
    </source>
</reference>
<dbReference type="OrthoDB" id="2328788at2"/>
<protein>
    <recommendedName>
        <fullName evidence="5">DUF4352 domain-containing protein</fullName>
    </recommendedName>
</protein>
<feature type="region of interest" description="Disordered" evidence="1">
    <location>
        <begin position="47"/>
        <end position="66"/>
    </location>
</feature>
<accession>A0A2V1N0Z9</accession>
<evidence type="ECO:0000313" key="3">
    <source>
        <dbReference type="EMBL" id="PWG00693.1"/>
    </source>
</evidence>
<keyword evidence="2" id="KW-0732">Signal</keyword>
<comment type="caution">
    <text evidence="3">The sequence shown here is derived from an EMBL/GenBank/DDBJ whole genome shotgun (WGS) entry which is preliminary data.</text>
</comment>
<proteinExistence type="predicted"/>
<sequence length="244" mass="26838">MTKKSILFVSAIVLITLSGCSTSSNQGKKADTDPNFNANQSATNVALSTTSSSISSTSFTPSRTETNRKNYVQPSQLFHPGEFTYDQVGTRQQLLKMRTKHHKIQSGPLSYTITRVRVIKNHAVNQPALNYAEQQFNAKPLARTYYTVQLSFLVQNHSSQDLVLGGVKQLKLSNGVTLAPNQQLSDRSAGRIIRSHKSLTTSALGLLGSQTNPKITSATIRFNPAFHHQRASTPKSNLLKLKIQ</sequence>
<dbReference type="RefSeq" id="WP_109249406.1">
    <property type="nucleotide sequence ID" value="NZ_QCXQ01000001.1"/>
</dbReference>
<evidence type="ECO:0000313" key="4">
    <source>
        <dbReference type="Proteomes" id="UP000245080"/>
    </source>
</evidence>
<keyword evidence="4" id="KW-1185">Reference proteome</keyword>
<evidence type="ECO:0000256" key="2">
    <source>
        <dbReference type="SAM" id="SignalP"/>
    </source>
</evidence>
<dbReference type="PROSITE" id="PS51257">
    <property type="entry name" value="PROKAR_LIPOPROTEIN"/>
    <property type="match status" value="1"/>
</dbReference>
<dbReference type="AlphaFoldDB" id="A0A2V1N0Z9"/>
<evidence type="ECO:0008006" key="5">
    <source>
        <dbReference type="Google" id="ProtNLM"/>
    </source>
</evidence>